<feature type="transmembrane region" description="Helical" evidence="6">
    <location>
        <begin position="142"/>
        <end position="166"/>
    </location>
</feature>
<dbReference type="Gene3D" id="1.20.1250.20">
    <property type="entry name" value="MFS general substrate transporter like domains"/>
    <property type="match status" value="1"/>
</dbReference>
<evidence type="ECO:0000313" key="7">
    <source>
        <dbReference type="EMBL" id="RKN36056.1"/>
    </source>
</evidence>
<evidence type="ECO:0000256" key="5">
    <source>
        <dbReference type="ARBA" id="ARBA00023136"/>
    </source>
</evidence>
<evidence type="ECO:0000256" key="4">
    <source>
        <dbReference type="ARBA" id="ARBA00022989"/>
    </source>
</evidence>
<feature type="transmembrane region" description="Helical" evidence="6">
    <location>
        <begin position="240"/>
        <end position="263"/>
    </location>
</feature>
<dbReference type="InterPro" id="IPR036259">
    <property type="entry name" value="MFS_trans_sf"/>
</dbReference>
<keyword evidence="4 6" id="KW-1133">Transmembrane helix</keyword>
<dbReference type="CDD" id="cd06173">
    <property type="entry name" value="MFS_MefA_like"/>
    <property type="match status" value="1"/>
</dbReference>
<dbReference type="OrthoDB" id="3688258at2"/>
<gene>
    <name evidence="7" type="ORF">D7294_30125</name>
</gene>
<accession>A0A3A9YN78</accession>
<dbReference type="RefSeq" id="WP_120685020.1">
    <property type="nucleotide sequence ID" value="NZ_RBAL01000033.1"/>
</dbReference>
<evidence type="ECO:0000256" key="3">
    <source>
        <dbReference type="ARBA" id="ARBA00022692"/>
    </source>
</evidence>
<feature type="transmembrane region" description="Helical" evidence="6">
    <location>
        <begin position="396"/>
        <end position="414"/>
    </location>
</feature>
<reference evidence="7 8" key="1">
    <citation type="journal article" date="2014" name="Int. J. Syst. Evol. Microbiol.">
        <title>Streptomyces hoynatensis sp. nov., isolated from deep marine sediment.</title>
        <authorList>
            <person name="Veyisoglu A."/>
            <person name="Sahin N."/>
        </authorList>
    </citation>
    <scope>NUCLEOTIDE SEQUENCE [LARGE SCALE GENOMIC DNA]</scope>
    <source>
        <strain evidence="7 8">KCTC 29097</strain>
    </source>
</reference>
<protein>
    <submittedName>
        <fullName evidence="7">MFS transporter</fullName>
    </submittedName>
</protein>
<dbReference type="GO" id="GO:0005886">
    <property type="term" value="C:plasma membrane"/>
    <property type="evidence" value="ECO:0007669"/>
    <property type="project" value="UniProtKB-SubCell"/>
</dbReference>
<dbReference type="GO" id="GO:0022857">
    <property type="term" value="F:transmembrane transporter activity"/>
    <property type="evidence" value="ECO:0007669"/>
    <property type="project" value="InterPro"/>
</dbReference>
<name>A0A3A9YN78_9ACTN</name>
<feature type="transmembrane region" description="Helical" evidence="6">
    <location>
        <begin position="82"/>
        <end position="102"/>
    </location>
</feature>
<evidence type="ECO:0000313" key="8">
    <source>
        <dbReference type="Proteomes" id="UP000272474"/>
    </source>
</evidence>
<dbReference type="Proteomes" id="UP000272474">
    <property type="component" value="Unassembled WGS sequence"/>
</dbReference>
<evidence type="ECO:0000256" key="6">
    <source>
        <dbReference type="SAM" id="Phobius"/>
    </source>
</evidence>
<feature type="transmembrane region" description="Helical" evidence="6">
    <location>
        <begin position="53"/>
        <end position="75"/>
    </location>
</feature>
<dbReference type="InterPro" id="IPR011701">
    <property type="entry name" value="MFS"/>
</dbReference>
<feature type="transmembrane region" description="Helical" evidence="6">
    <location>
        <begin position="275"/>
        <end position="297"/>
    </location>
</feature>
<feature type="transmembrane region" description="Helical" evidence="6">
    <location>
        <begin position="108"/>
        <end position="130"/>
    </location>
</feature>
<sequence>MTSDLRVLLRLSGFRRLMGVRLLSQFADGLFQAGLAAYVVFSPEEQTSSADIAAAMAVLLLPYSLLGPFAGVLLDRLRRRQVLLHGSLLRGGMAGVTSALVLAGTPHWMFYLCALLVTAVNRFVLAALSASLPRVVDADRLLMANALSPTAGTLAATTGAGTAFVAQFVAGSQGGRDATALLLAALVYVLAGLAALSMNRSLLGPPEGAPTPRLGTALADTARGLAAGLRHLGARPRASWTLGALAVTRFCYGALFVTLLMLARFSWTDGGEEDGMALLGLAVAVSGAGFFVAALLTPAAAARLGALRWFSACALLAAVLVPVLGLGFRVVPGLIAAFVLGLVSQGTKIVTDTVLQSSIDDAFRGRVFSLYDMLFNIAFVAAAGLAALVLPHDGRSAALVIAVAALYAATAVTAHRLHAGAVSRETETAPGLSPERPTTP</sequence>
<dbReference type="AlphaFoldDB" id="A0A3A9YN78"/>
<keyword evidence="8" id="KW-1185">Reference proteome</keyword>
<keyword evidence="3 6" id="KW-0812">Transmembrane</keyword>
<keyword evidence="5 6" id="KW-0472">Membrane</keyword>
<comment type="caution">
    <text evidence="7">The sequence shown here is derived from an EMBL/GenBank/DDBJ whole genome shotgun (WGS) entry which is preliminary data.</text>
</comment>
<evidence type="ECO:0000256" key="2">
    <source>
        <dbReference type="ARBA" id="ARBA00022475"/>
    </source>
</evidence>
<evidence type="ECO:0000256" key="1">
    <source>
        <dbReference type="ARBA" id="ARBA00004651"/>
    </source>
</evidence>
<dbReference type="EMBL" id="RBAL01000033">
    <property type="protein sequence ID" value="RKN36056.1"/>
    <property type="molecule type" value="Genomic_DNA"/>
</dbReference>
<proteinExistence type="predicted"/>
<feature type="transmembrane region" description="Helical" evidence="6">
    <location>
        <begin position="20"/>
        <end position="41"/>
    </location>
</feature>
<organism evidence="7 8">
    <name type="scientific">Streptomyces hoynatensis</name>
    <dbReference type="NCBI Taxonomy" id="1141874"/>
    <lineage>
        <taxon>Bacteria</taxon>
        <taxon>Bacillati</taxon>
        <taxon>Actinomycetota</taxon>
        <taxon>Actinomycetes</taxon>
        <taxon>Kitasatosporales</taxon>
        <taxon>Streptomycetaceae</taxon>
        <taxon>Streptomyces</taxon>
    </lineage>
</organism>
<dbReference type="PANTHER" id="PTHR23513">
    <property type="entry name" value="INTEGRAL MEMBRANE EFFLUX PROTEIN-RELATED"/>
    <property type="match status" value="1"/>
</dbReference>
<feature type="transmembrane region" description="Helical" evidence="6">
    <location>
        <begin position="178"/>
        <end position="196"/>
    </location>
</feature>
<dbReference type="PANTHER" id="PTHR23513:SF17">
    <property type="entry name" value="MEMBRANE PROTEIN"/>
    <property type="match status" value="1"/>
</dbReference>
<comment type="subcellular location">
    <subcellularLocation>
        <location evidence="1">Cell membrane</location>
        <topology evidence="1">Multi-pass membrane protein</topology>
    </subcellularLocation>
</comment>
<feature type="transmembrane region" description="Helical" evidence="6">
    <location>
        <begin position="367"/>
        <end position="390"/>
    </location>
</feature>
<dbReference type="Pfam" id="PF07690">
    <property type="entry name" value="MFS_1"/>
    <property type="match status" value="1"/>
</dbReference>
<keyword evidence="2" id="KW-1003">Cell membrane</keyword>
<dbReference type="SUPFAM" id="SSF103473">
    <property type="entry name" value="MFS general substrate transporter"/>
    <property type="match status" value="1"/>
</dbReference>
<feature type="transmembrane region" description="Helical" evidence="6">
    <location>
        <begin position="309"/>
        <end position="328"/>
    </location>
</feature>